<feature type="chain" id="PRO_5042877867" evidence="2">
    <location>
        <begin position="23"/>
        <end position="203"/>
    </location>
</feature>
<evidence type="ECO:0000313" key="4">
    <source>
        <dbReference type="Proteomes" id="UP001381693"/>
    </source>
</evidence>
<reference evidence="3 4" key="1">
    <citation type="submission" date="2023-11" db="EMBL/GenBank/DDBJ databases">
        <title>Halocaridina rubra genome assembly.</title>
        <authorList>
            <person name="Smith C."/>
        </authorList>
    </citation>
    <scope>NUCLEOTIDE SEQUENCE [LARGE SCALE GENOMIC DNA]</scope>
    <source>
        <strain evidence="3">EP-1</strain>
        <tissue evidence="3">Whole</tissue>
    </source>
</reference>
<keyword evidence="1" id="KW-0812">Transmembrane</keyword>
<protein>
    <submittedName>
        <fullName evidence="3">Uncharacterized protein</fullName>
    </submittedName>
</protein>
<dbReference type="Proteomes" id="UP001381693">
    <property type="component" value="Unassembled WGS sequence"/>
</dbReference>
<organism evidence="3 4">
    <name type="scientific">Halocaridina rubra</name>
    <name type="common">Hawaiian red shrimp</name>
    <dbReference type="NCBI Taxonomy" id="373956"/>
    <lineage>
        <taxon>Eukaryota</taxon>
        <taxon>Metazoa</taxon>
        <taxon>Ecdysozoa</taxon>
        <taxon>Arthropoda</taxon>
        <taxon>Crustacea</taxon>
        <taxon>Multicrustacea</taxon>
        <taxon>Malacostraca</taxon>
        <taxon>Eumalacostraca</taxon>
        <taxon>Eucarida</taxon>
        <taxon>Decapoda</taxon>
        <taxon>Pleocyemata</taxon>
        <taxon>Caridea</taxon>
        <taxon>Atyoidea</taxon>
        <taxon>Atyidae</taxon>
        <taxon>Halocaridina</taxon>
    </lineage>
</organism>
<evidence type="ECO:0000256" key="1">
    <source>
        <dbReference type="SAM" id="Phobius"/>
    </source>
</evidence>
<keyword evidence="4" id="KW-1185">Reference proteome</keyword>
<evidence type="ECO:0000256" key="2">
    <source>
        <dbReference type="SAM" id="SignalP"/>
    </source>
</evidence>
<keyword evidence="2" id="KW-0732">Signal</keyword>
<keyword evidence="1" id="KW-0472">Membrane</keyword>
<gene>
    <name evidence="3" type="ORF">SK128_016025</name>
</gene>
<sequence>MDYRSQAVYVLMSVFIFHFGMSNSQKCEERIEEWNGCKISHISSSEGCYVQNHSDTTQFTFYIKPTISFEELVIREWPGHFYTHTLEHYNFLNHDKWYRIQYWRNDTNHQVLVNDFVWHNYNFFANITLIDIWVKGSLVYSECNPEAMLPSSPTCHNKLPTEFFKSNSSIYPDNAEEDMVHFIASWPVVTHALLATSIVLLLM</sequence>
<evidence type="ECO:0000313" key="3">
    <source>
        <dbReference type="EMBL" id="KAK7075453.1"/>
    </source>
</evidence>
<accession>A0AAN8X6P9</accession>
<proteinExistence type="predicted"/>
<feature type="transmembrane region" description="Helical" evidence="1">
    <location>
        <begin position="179"/>
        <end position="202"/>
    </location>
</feature>
<dbReference type="EMBL" id="JAXCGZ010010647">
    <property type="protein sequence ID" value="KAK7075453.1"/>
    <property type="molecule type" value="Genomic_DNA"/>
</dbReference>
<feature type="signal peptide" evidence="2">
    <location>
        <begin position="1"/>
        <end position="22"/>
    </location>
</feature>
<keyword evidence="1" id="KW-1133">Transmembrane helix</keyword>
<comment type="caution">
    <text evidence="3">The sequence shown here is derived from an EMBL/GenBank/DDBJ whole genome shotgun (WGS) entry which is preliminary data.</text>
</comment>
<dbReference type="AlphaFoldDB" id="A0AAN8X6P9"/>
<name>A0AAN8X6P9_HALRR</name>